<dbReference type="Pfam" id="PF19269">
    <property type="entry name" value="Anticodon_2"/>
    <property type="match status" value="1"/>
</dbReference>
<dbReference type="PANTHER" id="PTHR43311:SF2">
    <property type="entry name" value="GLUTAMATE--TRNA LIGASE, MITOCHONDRIAL-RELATED"/>
    <property type="match status" value="1"/>
</dbReference>
<evidence type="ECO:0000256" key="3">
    <source>
        <dbReference type="ARBA" id="ARBA00022598"/>
    </source>
</evidence>
<dbReference type="GO" id="GO:0006424">
    <property type="term" value="P:glutamyl-tRNA aminoacylation"/>
    <property type="evidence" value="ECO:0007669"/>
    <property type="project" value="UniProtKB-UniRule"/>
</dbReference>
<gene>
    <name evidence="8 11" type="primary">gltX</name>
    <name evidence="11" type="ORF">FNIIJ_288</name>
</gene>
<comment type="subunit">
    <text evidence="8">Monomer.</text>
</comment>
<dbReference type="RefSeq" id="WP_199397421.1">
    <property type="nucleotide sequence ID" value="NZ_CP006873.1"/>
</dbReference>
<dbReference type="InterPro" id="IPR033910">
    <property type="entry name" value="GluRS_core"/>
</dbReference>
<dbReference type="Pfam" id="PF00749">
    <property type="entry name" value="tRNA-synt_1c"/>
    <property type="match status" value="1"/>
</dbReference>
<keyword evidence="12" id="KW-1185">Reference proteome</keyword>
<dbReference type="PANTHER" id="PTHR43311">
    <property type="entry name" value="GLUTAMATE--TRNA LIGASE"/>
    <property type="match status" value="1"/>
</dbReference>
<comment type="function">
    <text evidence="8">Catalyzes the attachment of glutamate to tRNA(Glu) in a two-step reaction: glutamate is first activated by ATP to form Glu-AMP and then transferred to the acceptor end of tRNA(Glu).</text>
</comment>
<feature type="short sequence motif" description="'KMSKS' region" evidence="8">
    <location>
        <begin position="258"/>
        <end position="262"/>
    </location>
</feature>
<dbReference type="AlphaFoldDB" id="A0A068DSC6"/>
<dbReference type="Gene3D" id="3.40.50.620">
    <property type="entry name" value="HUPs"/>
    <property type="match status" value="1"/>
</dbReference>
<dbReference type="GO" id="GO:0000049">
    <property type="term" value="F:tRNA binding"/>
    <property type="evidence" value="ECO:0007669"/>
    <property type="project" value="InterPro"/>
</dbReference>
<feature type="binding site" evidence="8">
    <location>
        <position position="261"/>
    </location>
    <ligand>
        <name>ATP</name>
        <dbReference type="ChEBI" id="CHEBI:30616"/>
    </ligand>
</feature>
<organism evidence="11 12">
    <name type="scientific">Candidatus Walczuchella monophlebidarum</name>
    <dbReference type="NCBI Taxonomy" id="1415657"/>
    <lineage>
        <taxon>Bacteria</taxon>
        <taxon>Pseudomonadati</taxon>
        <taxon>Bacteroidota</taxon>
        <taxon>Flavobacteriia</taxon>
        <taxon>Flavobacteriales</taxon>
        <taxon>Candidatus Walczuchella</taxon>
    </lineage>
</organism>
<sequence length="498" mass="58470">MKNMRVRFAPSPTGPLHLGSLRTALYNYLLAKKHKGDFILRIEDTDQDRIVPGSEDYIIEALNWCGLTPNESPSNIGNYGPYRQSERKPLYDVYIRQLIDKGHAYYAFDALERINTLREKIKGEVFSYNEKTRLQMDNSLSMTSQELSHRLQQGPQYVIRFKTNTINECFILHDEVRGKLKINTKTLEDKILVKSDGMPTYHLANVIDDHLMKITHVIRGEEWLSSLPLHILLYKALGWEIPCFAHLPLIFKPEGKGKLSKRDGERLGFPVFPLNWKDSLGCREKGYFPEAFINIIALLGWNPGGEQEIFSLDELIDKFSLQRVSKSGARFDKEKAKWINQQYLRKKPIEELISLFHKELEKHKIIYKDEYLRKIIEAVKERAHFISEIWDHSYYFFESPNQYDVKSIKKVEPLKNIFLLKKITQPLSKWHNFYASTLKKTFEDFIQKKQLCFSKMIQQMRLALVGTLQGPDIFLIMEMIGKEETLKRVYRFIQMFSV</sequence>
<evidence type="ECO:0000256" key="4">
    <source>
        <dbReference type="ARBA" id="ARBA00022741"/>
    </source>
</evidence>
<dbReference type="InterPro" id="IPR004527">
    <property type="entry name" value="Glu-tRNA-ligase_bac/mito"/>
</dbReference>
<comment type="similarity">
    <text evidence="1 8">Belongs to the class-I aminoacyl-tRNA synthetase family. Glutamate--tRNA ligase type 1 subfamily.</text>
</comment>
<dbReference type="InterPro" id="IPR049940">
    <property type="entry name" value="GluQ/Sye"/>
</dbReference>
<evidence type="ECO:0000256" key="2">
    <source>
        <dbReference type="ARBA" id="ARBA00022490"/>
    </source>
</evidence>
<comment type="catalytic activity">
    <reaction evidence="8">
        <text>tRNA(Glu) + L-glutamate + ATP = L-glutamyl-tRNA(Glu) + AMP + diphosphate</text>
        <dbReference type="Rhea" id="RHEA:23540"/>
        <dbReference type="Rhea" id="RHEA-COMP:9663"/>
        <dbReference type="Rhea" id="RHEA-COMP:9680"/>
        <dbReference type="ChEBI" id="CHEBI:29985"/>
        <dbReference type="ChEBI" id="CHEBI:30616"/>
        <dbReference type="ChEBI" id="CHEBI:33019"/>
        <dbReference type="ChEBI" id="CHEBI:78442"/>
        <dbReference type="ChEBI" id="CHEBI:78520"/>
        <dbReference type="ChEBI" id="CHEBI:456215"/>
        <dbReference type="EC" id="6.1.1.17"/>
    </reaction>
</comment>
<feature type="domain" description="Glutamyl/glutaminyl-tRNA synthetase class Ib catalytic" evidence="9">
    <location>
        <begin position="4"/>
        <end position="338"/>
    </location>
</feature>
<accession>A0A068DSC6</accession>
<dbReference type="EMBL" id="CP006873">
    <property type="protein sequence ID" value="AID37536.1"/>
    <property type="molecule type" value="Genomic_DNA"/>
</dbReference>
<evidence type="ECO:0000256" key="7">
    <source>
        <dbReference type="ARBA" id="ARBA00023146"/>
    </source>
</evidence>
<keyword evidence="3 8" id="KW-0436">Ligase</keyword>
<proteinExistence type="inferred from homology"/>
<dbReference type="HOGENOM" id="CLU_015768_6_3_10"/>
<dbReference type="SUPFAM" id="SSF48163">
    <property type="entry name" value="An anticodon-binding domain of class I aminoacyl-tRNA synthetases"/>
    <property type="match status" value="1"/>
</dbReference>
<dbReference type="PRINTS" id="PR00987">
    <property type="entry name" value="TRNASYNTHGLU"/>
</dbReference>
<evidence type="ECO:0000259" key="10">
    <source>
        <dbReference type="Pfam" id="PF19269"/>
    </source>
</evidence>
<dbReference type="EC" id="6.1.1.17" evidence="8"/>
<dbReference type="SUPFAM" id="SSF52374">
    <property type="entry name" value="Nucleotidylyl transferase"/>
    <property type="match status" value="1"/>
</dbReference>
<dbReference type="InterPro" id="IPR014729">
    <property type="entry name" value="Rossmann-like_a/b/a_fold"/>
</dbReference>
<keyword evidence="6 8" id="KW-0648">Protein biosynthesis</keyword>
<dbReference type="Gene3D" id="1.10.8.70">
    <property type="entry name" value="Glutamate-tRNA synthetase, class I, anticodon-binding domain 1"/>
    <property type="match status" value="1"/>
</dbReference>
<dbReference type="GO" id="GO:0004818">
    <property type="term" value="F:glutamate-tRNA ligase activity"/>
    <property type="evidence" value="ECO:0007669"/>
    <property type="project" value="UniProtKB-UniRule"/>
</dbReference>
<protein>
    <recommendedName>
        <fullName evidence="8">Glutamate--tRNA ligase</fullName>
        <ecNumber evidence="8">6.1.1.17</ecNumber>
    </recommendedName>
    <alternativeName>
        <fullName evidence="8">Glutamyl-tRNA synthetase</fullName>
        <shortName evidence="8">GluRS</shortName>
    </alternativeName>
</protein>
<reference evidence="11 12" key="1">
    <citation type="journal article" date="2014" name="Genome Biol. Evol.">
        <title>Genome sequence of "Candidatus Walczuchella monophlebidarum" the flavobacterial endosymbiont of Llaveia axin axin (Hemiptera: Coccoidea: Monophlebidae).</title>
        <authorList>
            <person name="Rosas-Perez T."/>
            <person name="Rosenblueth M."/>
            <person name="Rincon-Rosales R."/>
            <person name="Mora J."/>
            <person name="Martinez-Romero E."/>
        </authorList>
    </citation>
    <scope>NUCLEOTIDE SEQUENCE [LARGE SCALE GENOMIC DNA]</scope>
    <source>
        <strain evidence="11">FNIIJ</strain>
    </source>
</reference>
<dbReference type="Gene3D" id="1.10.10.350">
    <property type="match status" value="1"/>
</dbReference>
<feature type="short sequence motif" description="'HIGH' region" evidence="8">
    <location>
        <begin position="10"/>
        <end position="20"/>
    </location>
</feature>
<evidence type="ECO:0000259" key="9">
    <source>
        <dbReference type="Pfam" id="PF00749"/>
    </source>
</evidence>
<evidence type="ECO:0000313" key="12">
    <source>
        <dbReference type="Proteomes" id="UP000027148"/>
    </source>
</evidence>
<dbReference type="GO" id="GO:0005829">
    <property type="term" value="C:cytosol"/>
    <property type="evidence" value="ECO:0007669"/>
    <property type="project" value="TreeGrafter"/>
</dbReference>
<dbReference type="Proteomes" id="UP000027148">
    <property type="component" value="Chromosome"/>
</dbReference>
<dbReference type="InterPro" id="IPR000924">
    <property type="entry name" value="Glu/Gln-tRNA-synth"/>
</dbReference>
<dbReference type="FunFam" id="3.40.50.620:FF:000127">
    <property type="entry name" value="Glutamate--tRNA ligase"/>
    <property type="match status" value="1"/>
</dbReference>
<dbReference type="InterPro" id="IPR020058">
    <property type="entry name" value="Glu/Gln-tRNA-synth_Ib_cat-dom"/>
</dbReference>
<keyword evidence="2 8" id="KW-0963">Cytoplasm</keyword>
<name>A0A068DSC6_9FLAO</name>
<dbReference type="KEGG" id="elv:FNIIJ_288"/>
<keyword evidence="5 8" id="KW-0067">ATP-binding</keyword>
<evidence type="ECO:0000256" key="6">
    <source>
        <dbReference type="ARBA" id="ARBA00022917"/>
    </source>
</evidence>
<evidence type="ECO:0000256" key="8">
    <source>
        <dbReference type="HAMAP-Rule" id="MF_00022"/>
    </source>
</evidence>
<dbReference type="GO" id="GO:0005524">
    <property type="term" value="F:ATP binding"/>
    <property type="evidence" value="ECO:0007669"/>
    <property type="project" value="UniProtKB-UniRule"/>
</dbReference>
<evidence type="ECO:0000256" key="5">
    <source>
        <dbReference type="ARBA" id="ARBA00022840"/>
    </source>
</evidence>
<evidence type="ECO:0000313" key="11">
    <source>
        <dbReference type="EMBL" id="AID37536.1"/>
    </source>
</evidence>
<comment type="subcellular location">
    <subcellularLocation>
        <location evidence="8">Cytoplasm</location>
    </subcellularLocation>
</comment>
<dbReference type="GO" id="GO:0008270">
    <property type="term" value="F:zinc ion binding"/>
    <property type="evidence" value="ECO:0007669"/>
    <property type="project" value="InterPro"/>
</dbReference>
<dbReference type="CDD" id="cd00808">
    <property type="entry name" value="GluRS_core"/>
    <property type="match status" value="1"/>
</dbReference>
<comment type="caution">
    <text evidence="8">Lacks conserved residue(s) required for the propagation of feature annotation.</text>
</comment>
<dbReference type="InterPro" id="IPR008925">
    <property type="entry name" value="aa_tRNA-synth_I_cd-bd_sf"/>
</dbReference>
<dbReference type="NCBIfam" id="TIGR00464">
    <property type="entry name" value="gltX_bact"/>
    <property type="match status" value="1"/>
</dbReference>
<dbReference type="InterPro" id="IPR020752">
    <property type="entry name" value="Glu-tRNA-synth_I_codon-bd_sub1"/>
</dbReference>
<evidence type="ECO:0000256" key="1">
    <source>
        <dbReference type="ARBA" id="ARBA00007894"/>
    </source>
</evidence>
<dbReference type="HAMAP" id="MF_00022">
    <property type="entry name" value="Glu_tRNA_synth_type1"/>
    <property type="match status" value="1"/>
</dbReference>
<keyword evidence="7 8" id="KW-0030">Aminoacyl-tRNA synthetase</keyword>
<dbReference type="InterPro" id="IPR045462">
    <property type="entry name" value="aa-tRNA-synth_I_cd-bd"/>
</dbReference>
<dbReference type="STRING" id="1415657.FNIIJ_288"/>
<feature type="domain" description="Aminoacyl-tRNA synthetase class I anticodon-binding" evidence="10">
    <location>
        <begin position="358"/>
        <end position="492"/>
    </location>
</feature>
<keyword evidence="4 8" id="KW-0547">Nucleotide-binding</keyword>
<dbReference type="InterPro" id="IPR020751">
    <property type="entry name" value="aa-tRNA-synth_I_codon-bd_sub2"/>
</dbReference>